<accession>A0AAX2USL2</accession>
<dbReference type="Proteomes" id="UP000796104">
    <property type="component" value="Unassembled WGS sequence"/>
</dbReference>
<name>A0AAX2USL2_AERVE</name>
<dbReference type="EMBL" id="PDXJ01000018">
    <property type="protein sequence ID" value="TND53209.1"/>
    <property type="molecule type" value="Genomic_DNA"/>
</dbReference>
<evidence type="ECO:0000313" key="2">
    <source>
        <dbReference type="Proteomes" id="UP000796104"/>
    </source>
</evidence>
<comment type="caution">
    <text evidence="1">The sequence shown here is derived from an EMBL/GenBank/DDBJ whole genome shotgun (WGS) entry which is preliminary data.</text>
</comment>
<proteinExistence type="predicted"/>
<reference evidence="1" key="2">
    <citation type="journal article" date="2019" name="PLoS ONE">
        <title>Identification and characterization of putative Aeromonas spp. T3SS effectors.</title>
        <authorList>
            <person name="Rangel L.T."/>
            <person name="Marden J."/>
            <person name="Colston S."/>
            <person name="Setubal J.C."/>
            <person name="Graf J."/>
            <person name="Gogarten J.P."/>
        </authorList>
    </citation>
    <scope>NUCLEOTIDE SEQUENCE</scope>
    <source>
        <strain evidence="1">BAQ071013-135</strain>
    </source>
</reference>
<protein>
    <submittedName>
        <fullName evidence="1">Uncharacterized protein</fullName>
    </submittedName>
</protein>
<sequence length="64" mass="7120">MATTIISRHRIFNRSAQDWDLRLLASHKLVFGAMVSLIASVNRCAVVSVNVPGDMARLQLLQLD</sequence>
<gene>
    <name evidence="1" type="ORF">CF123_13495</name>
</gene>
<organism evidence="1 2">
    <name type="scientific">Aeromonas veronii</name>
    <dbReference type="NCBI Taxonomy" id="654"/>
    <lineage>
        <taxon>Bacteria</taxon>
        <taxon>Pseudomonadati</taxon>
        <taxon>Pseudomonadota</taxon>
        <taxon>Gammaproteobacteria</taxon>
        <taxon>Aeromonadales</taxon>
        <taxon>Aeromonadaceae</taxon>
        <taxon>Aeromonas</taxon>
    </lineage>
</organism>
<dbReference type="AlphaFoldDB" id="A0AAX2USL2"/>
<reference evidence="1" key="1">
    <citation type="submission" date="2017-10" db="EMBL/GenBank/DDBJ databases">
        <authorList>
            <person name="Colston S.M."/>
            <person name="Graf J."/>
        </authorList>
    </citation>
    <scope>NUCLEOTIDE SEQUENCE</scope>
    <source>
        <strain evidence="1">BAQ071013-135</strain>
    </source>
</reference>
<dbReference type="RefSeq" id="WP_139494736.1">
    <property type="nucleotide sequence ID" value="NZ_CAWORL010000010.1"/>
</dbReference>
<evidence type="ECO:0000313" key="1">
    <source>
        <dbReference type="EMBL" id="TND53209.1"/>
    </source>
</evidence>